<feature type="region of interest" description="Disordered" evidence="6">
    <location>
        <begin position="370"/>
        <end position="400"/>
    </location>
</feature>
<dbReference type="EMBL" id="JBHSON010000081">
    <property type="protein sequence ID" value="MFC5752117.1"/>
    <property type="molecule type" value="Genomic_DNA"/>
</dbReference>
<proteinExistence type="inferred from homology"/>
<evidence type="ECO:0000256" key="4">
    <source>
        <dbReference type="ARBA" id="ARBA00022825"/>
    </source>
</evidence>
<dbReference type="InterPro" id="IPR050131">
    <property type="entry name" value="Peptidase_S8_subtilisin-like"/>
</dbReference>
<dbReference type="Pfam" id="PF00082">
    <property type="entry name" value="Peptidase_S8"/>
    <property type="match status" value="1"/>
</dbReference>
<keyword evidence="7" id="KW-1133">Transmembrane helix</keyword>
<accession>A0ABW1ABT3</accession>
<evidence type="ECO:0000256" key="6">
    <source>
        <dbReference type="SAM" id="MobiDB-lite"/>
    </source>
</evidence>
<feature type="region of interest" description="Disordered" evidence="6">
    <location>
        <begin position="315"/>
        <end position="335"/>
    </location>
</feature>
<dbReference type="PANTHER" id="PTHR43806">
    <property type="entry name" value="PEPTIDASE S8"/>
    <property type="match status" value="1"/>
</dbReference>
<dbReference type="RefSeq" id="WP_378288076.1">
    <property type="nucleotide sequence ID" value="NZ_JBHSON010000081.1"/>
</dbReference>
<evidence type="ECO:0000256" key="1">
    <source>
        <dbReference type="ARBA" id="ARBA00011073"/>
    </source>
</evidence>
<sequence>MRRLAAAAAAATLALPALPPTAHAAPAPCDLPRGYTGPVGEQWARKRLGYDRAWTLTQGEGVLTAVIDSGADTRHPMLSGRIADSVDLTGTGDRDCAGHGTGVAALIAGRDPRLGGVAPAARLLIVKQQHAERDADGGARLPKAVRAAADAGARVINISLKAAPSPALDQAVQYAHTKDAVIVAAAGNAQEQDGDQGAAYPASYPGVLSVASLGPDGARAESSGVQSKVDLAAPGKGLITPWPGGGHNPQAEGTSYAAAFVSGTAALVRSRHPHLNREQVVRRILATADGNAGTGTGRGMVNPVQAVTAVLAGETAPPPAPSQPPAAVLAAPEPSDDRTRAIATAVTAVTLTAAALAALSGVIVPMGRRRNWRPGRAALPAPEPEDTPETAPPSTTIGTP</sequence>
<organism evidence="10 11">
    <name type="scientific">Actinomadura rugatobispora</name>
    <dbReference type="NCBI Taxonomy" id="1994"/>
    <lineage>
        <taxon>Bacteria</taxon>
        <taxon>Bacillati</taxon>
        <taxon>Actinomycetota</taxon>
        <taxon>Actinomycetes</taxon>
        <taxon>Streptosporangiales</taxon>
        <taxon>Thermomonosporaceae</taxon>
        <taxon>Actinomadura</taxon>
    </lineage>
</organism>
<dbReference type="PROSITE" id="PS51892">
    <property type="entry name" value="SUBTILASE"/>
    <property type="match status" value="1"/>
</dbReference>
<reference evidence="11" key="1">
    <citation type="journal article" date="2019" name="Int. J. Syst. Evol. Microbiol.">
        <title>The Global Catalogue of Microorganisms (GCM) 10K type strain sequencing project: providing services to taxonomists for standard genome sequencing and annotation.</title>
        <authorList>
            <consortium name="The Broad Institute Genomics Platform"/>
            <consortium name="The Broad Institute Genome Sequencing Center for Infectious Disease"/>
            <person name="Wu L."/>
            <person name="Ma J."/>
        </authorList>
    </citation>
    <scope>NUCLEOTIDE SEQUENCE [LARGE SCALE GENOMIC DNA]</scope>
    <source>
        <strain evidence="11">KCTC 42087</strain>
    </source>
</reference>
<feature type="signal peptide" evidence="8">
    <location>
        <begin position="1"/>
        <end position="24"/>
    </location>
</feature>
<dbReference type="Gene3D" id="3.40.50.200">
    <property type="entry name" value="Peptidase S8/S53 domain"/>
    <property type="match status" value="1"/>
</dbReference>
<dbReference type="InterPro" id="IPR036852">
    <property type="entry name" value="Peptidase_S8/S53_dom_sf"/>
</dbReference>
<dbReference type="PANTHER" id="PTHR43806:SF11">
    <property type="entry name" value="CEREVISIN-RELATED"/>
    <property type="match status" value="1"/>
</dbReference>
<evidence type="ECO:0000256" key="3">
    <source>
        <dbReference type="ARBA" id="ARBA00022801"/>
    </source>
</evidence>
<keyword evidence="7" id="KW-0472">Membrane</keyword>
<dbReference type="Proteomes" id="UP001596074">
    <property type="component" value="Unassembled WGS sequence"/>
</dbReference>
<feature type="active site" description="Charge relay system" evidence="5">
    <location>
        <position position="255"/>
    </location>
</feature>
<evidence type="ECO:0000313" key="11">
    <source>
        <dbReference type="Proteomes" id="UP001596074"/>
    </source>
</evidence>
<feature type="transmembrane region" description="Helical" evidence="7">
    <location>
        <begin position="341"/>
        <end position="364"/>
    </location>
</feature>
<evidence type="ECO:0000259" key="9">
    <source>
        <dbReference type="Pfam" id="PF00082"/>
    </source>
</evidence>
<evidence type="ECO:0000256" key="8">
    <source>
        <dbReference type="SAM" id="SignalP"/>
    </source>
</evidence>
<feature type="active site" description="Charge relay system" evidence="5">
    <location>
        <position position="99"/>
    </location>
</feature>
<dbReference type="InterPro" id="IPR015500">
    <property type="entry name" value="Peptidase_S8_subtilisin-rel"/>
</dbReference>
<evidence type="ECO:0000256" key="2">
    <source>
        <dbReference type="ARBA" id="ARBA00022670"/>
    </source>
</evidence>
<dbReference type="SUPFAM" id="SSF52743">
    <property type="entry name" value="Subtilisin-like"/>
    <property type="match status" value="1"/>
</dbReference>
<evidence type="ECO:0000256" key="7">
    <source>
        <dbReference type="SAM" id="Phobius"/>
    </source>
</evidence>
<keyword evidence="8" id="KW-0732">Signal</keyword>
<keyword evidence="3 5" id="KW-0378">Hydrolase</keyword>
<comment type="similarity">
    <text evidence="1 5">Belongs to the peptidase S8 family.</text>
</comment>
<keyword evidence="11" id="KW-1185">Reference proteome</keyword>
<evidence type="ECO:0000256" key="5">
    <source>
        <dbReference type="PROSITE-ProRule" id="PRU01240"/>
    </source>
</evidence>
<name>A0ABW1ABT3_9ACTN</name>
<keyword evidence="7" id="KW-0812">Transmembrane</keyword>
<evidence type="ECO:0000313" key="10">
    <source>
        <dbReference type="EMBL" id="MFC5752117.1"/>
    </source>
</evidence>
<feature type="domain" description="Peptidase S8/S53" evidence="9">
    <location>
        <begin position="59"/>
        <end position="291"/>
    </location>
</feature>
<feature type="chain" id="PRO_5046203306" evidence="8">
    <location>
        <begin position="25"/>
        <end position="400"/>
    </location>
</feature>
<keyword evidence="2 5" id="KW-0645">Protease</keyword>
<keyword evidence="4 5" id="KW-0720">Serine protease</keyword>
<protein>
    <submittedName>
        <fullName evidence="10">S8 family serine peptidase</fullName>
    </submittedName>
</protein>
<dbReference type="InterPro" id="IPR000209">
    <property type="entry name" value="Peptidase_S8/S53_dom"/>
</dbReference>
<dbReference type="PRINTS" id="PR00723">
    <property type="entry name" value="SUBTILISIN"/>
</dbReference>
<feature type="active site" description="Charge relay system" evidence="5">
    <location>
        <position position="68"/>
    </location>
</feature>
<gene>
    <name evidence="10" type="ORF">ACFPZN_41460</name>
</gene>
<comment type="caution">
    <text evidence="10">The sequence shown here is derived from an EMBL/GenBank/DDBJ whole genome shotgun (WGS) entry which is preliminary data.</text>
</comment>